<name>A0A8B8MK22_ABRPR</name>
<dbReference type="Pfam" id="PF24068">
    <property type="entry name" value="TPD1_C"/>
    <property type="match status" value="1"/>
</dbReference>
<evidence type="ECO:0000313" key="3">
    <source>
        <dbReference type="Proteomes" id="UP000694853"/>
    </source>
</evidence>
<dbReference type="KEGG" id="aprc:113873811"/>
<sequence length="123" mass="13209">MATVFKILSAILFLTLVNKGSSSCSLNNINIGSTRSGREIQGKPEWNVVVINNCSCIQRQIQLACRGFQSAESVSPSILSKEGDSCLLINGNPLSPFATVRFSYAWDPPFVLVPTSSILGPCS</sequence>
<keyword evidence="3" id="KW-1185">Reference proteome</keyword>
<dbReference type="Proteomes" id="UP000694853">
    <property type="component" value="Unplaced"/>
</dbReference>
<organism evidence="3 4">
    <name type="scientific">Abrus precatorius</name>
    <name type="common">Indian licorice</name>
    <name type="synonym">Glycine abrus</name>
    <dbReference type="NCBI Taxonomy" id="3816"/>
    <lineage>
        <taxon>Eukaryota</taxon>
        <taxon>Viridiplantae</taxon>
        <taxon>Streptophyta</taxon>
        <taxon>Embryophyta</taxon>
        <taxon>Tracheophyta</taxon>
        <taxon>Spermatophyta</taxon>
        <taxon>Magnoliopsida</taxon>
        <taxon>eudicotyledons</taxon>
        <taxon>Gunneridae</taxon>
        <taxon>Pentapetalae</taxon>
        <taxon>rosids</taxon>
        <taxon>fabids</taxon>
        <taxon>Fabales</taxon>
        <taxon>Fabaceae</taxon>
        <taxon>Papilionoideae</taxon>
        <taxon>50 kb inversion clade</taxon>
        <taxon>NPAAA clade</taxon>
        <taxon>indigoferoid/millettioid clade</taxon>
        <taxon>Abreae</taxon>
        <taxon>Abrus</taxon>
    </lineage>
</organism>
<reference evidence="3" key="1">
    <citation type="journal article" date="2019" name="Toxins">
        <title>Detection of Abrin-Like and Prepropulchellin-Like Toxin Genes and Transcripts Using Whole Genome Sequencing and Full-Length Transcript Sequencing of Abrus precatorius.</title>
        <authorList>
            <person name="Hovde B.T."/>
            <person name="Daligault H.E."/>
            <person name="Hanschen E.R."/>
            <person name="Kunde Y.A."/>
            <person name="Johnson M.B."/>
            <person name="Starkenburg S.R."/>
            <person name="Johnson S.L."/>
        </authorList>
    </citation>
    <scope>NUCLEOTIDE SEQUENCE [LARGE SCALE GENOMIC DNA]</scope>
</reference>
<dbReference type="OrthoDB" id="600752at2759"/>
<evidence type="ECO:0000256" key="2">
    <source>
        <dbReference type="SAM" id="SignalP"/>
    </source>
</evidence>
<dbReference type="PANTHER" id="PTHR33184:SF11">
    <property type="entry name" value="BETA-1,3-N-ACETYLGLUCOSAMINYLTRANSFERASE FAMILY PROTEIN"/>
    <property type="match status" value="1"/>
</dbReference>
<feature type="signal peptide" evidence="2">
    <location>
        <begin position="1"/>
        <end position="22"/>
    </location>
</feature>
<feature type="chain" id="PRO_5034578558" evidence="2">
    <location>
        <begin position="23"/>
        <end position="123"/>
    </location>
</feature>
<dbReference type="GeneID" id="113873811"/>
<reference evidence="4" key="2">
    <citation type="submission" date="2025-08" db="UniProtKB">
        <authorList>
            <consortium name="RefSeq"/>
        </authorList>
    </citation>
    <scope>IDENTIFICATION</scope>
    <source>
        <tissue evidence="4">Young leaves</tissue>
    </source>
</reference>
<keyword evidence="1 2" id="KW-0732">Signal</keyword>
<protein>
    <submittedName>
        <fullName evidence="4">Uncharacterized protein LOC113873811</fullName>
    </submittedName>
</protein>
<proteinExistence type="predicted"/>
<dbReference type="AlphaFoldDB" id="A0A8B8MK22"/>
<dbReference type="PANTHER" id="PTHR33184">
    <property type="entry name" value="PROTEIN TAPETUM DETERMINANT 1-LIKE-RELATED"/>
    <property type="match status" value="1"/>
</dbReference>
<gene>
    <name evidence="4" type="primary">LOC113873811</name>
</gene>
<evidence type="ECO:0000313" key="4">
    <source>
        <dbReference type="RefSeq" id="XP_027367937.1"/>
    </source>
</evidence>
<evidence type="ECO:0000256" key="1">
    <source>
        <dbReference type="ARBA" id="ARBA00022729"/>
    </source>
</evidence>
<dbReference type="RefSeq" id="XP_027367937.1">
    <property type="nucleotide sequence ID" value="XM_027512136.1"/>
</dbReference>
<dbReference type="InterPro" id="IPR040361">
    <property type="entry name" value="TPD1"/>
</dbReference>
<dbReference type="GO" id="GO:0001709">
    <property type="term" value="P:cell fate determination"/>
    <property type="evidence" value="ECO:0007669"/>
    <property type="project" value="TreeGrafter"/>
</dbReference>
<accession>A0A8B8MK22</accession>